<dbReference type="RefSeq" id="WP_059033997.1">
    <property type="nucleotide sequence ID" value="NZ_BSDN01000004.1"/>
</dbReference>
<reference evidence="7" key="1">
    <citation type="journal article" date="2016" name="Genome Announc.">
        <title>Draft Genome Sequence of the Syntrophic Lactate-Degrading Bacterium Tepidanaerobacter syntrophicus JLT.</title>
        <authorList>
            <person name="Matsuura N."/>
            <person name="Ohashi A."/>
            <person name="Tourlousse D.M."/>
            <person name="Sekiguchi Y."/>
        </authorList>
    </citation>
    <scope>NUCLEOTIDE SEQUENCE [LARGE SCALE GENOMIC DNA]</scope>
    <source>
        <strain evidence="7">JL</strain>
    </source>
</reference>
<dbReference type="InterPro" id="IPR000780">
    <property type="entry name" value="CheR_MeTrfase"/>
</dbReference>
<evidence type="ECO:0000313" key="7">
    <source>
        <dbReference type="EMBL" id="GAQ26164.1"/>
    </source>
</evidence>
<dbReference type="InterPro" id="IPR036804">
    <property type="entry name" value="CheR_N_sf"/>
</dbReference>
<dbReference type="AlphaFoldDB" id="A0A0U9HJQ5"/>
<sequence>MDYEEFSAQIKKICNIDLSNYKEKQMKRRIDSLKKRNGHDNYESYLKQLIHSKEHLREFLNYITINVSEFFRNPAQWEVLEKEIIPELISGKSTLKIWSSACSTGEEPYSLAMMLDKMNLLNRAVIIASDIDKEAIEDAKEGIYTPKQVANVPKQMLDTYFTKEGNNYVIKDKIKKSVDFKIINLLNDPFPSKCDLILCRNVMIYFTEEAKEKLYKKFYDALSDDGIFFVGSTEQIIMPQKYGFTSRRHFFYQKIIAGKTNN</sequence>
<dbReference type="InterPro" id="IPR022642">
    <property type="entry name" value="CheR_C"/>
</dbReference>
<dbReference type="Proteomes" id="UP000062160">
    <property type="component" value="Unassembled WGS sequence"/>
</dbReference>
<dbReference type="PANTHER" id="PTHR24422:SF19">
    <property type="entry name" value="CHEMOTAXIS PROTEIN METHYLTRANSFERASE"/>
    <property type="match status" value="1"/>
</dbReference>
<dbReference type="GO" id="GO:0032259">
    <property type="term" value="P:methylation"/>
    <property type="evidence" value="ECO:0007669"/>
    <property type="project" value="UniProtKB-KW"/>
</dbReference>
<evidence type="ECO:0000313" key="8">
    <source>
        <dbReference type="Proteomes" id="UP000062160"/>
    </source>
</evidence>
<evidence type="ECO:0000256" key="3">
    <source>
        <dbReference type="ARBA" id="ARBA00022603"/>
    </source>
</evidence>
<protein>
    <recommendedName>
        <fullName evidence="2">protein-glutamate O-methyltransferase</fullName>
        <ecNumber evidence="2">2.1.1.80</ecNumber>
    </recommendedName>
</protein>
<evidence type="ECO:0000256" key="5">
    <source>
        <dbReference type="ARBA" id="ARBA00022691"/>
    </source>
</evidence>
<accession>A0A0U9HJQ5</accession>
<keyword evidence="8" id="KW-1185">Reference proteome</keyword>
<feature type="domain" description="CheR-type methyltransferase" evidence="6">
    <location>
        <begin position="1"/>
        <end position="257"/>
    </location>
</feature>
<proteinExistence type="predicted"/>
<keyword evidence="4 7" id="KW-0808">Transferase</keyword>
<dbReference type="Pfam" id="PF01739">
    <property type="entry name" value="CheR"/>
    <property type="match status" value="1"/>
</dbReference>
<comment type="catalytic activity">
    <reaction evidence="1">
        <text>L-glutamyl-[protein] + S-adenosyl-L-methionine = [protein]-L-glutamate 5-O-methyl ester + S-adenosyl-L-homocysteine</text>
        <dbReference type="Rhea" id="RHEA:24452"/>
        <dbReference type="Rhea" id="RHEA-COMP:10208"/>
        <dbReference type="Rhea" id="RHEA-COMP:10311"/>
        <dbReference type="ChEBI" id="CHEBI:29973"/>
        <dbReference type="ChEBI" id="CHEBI:57856"/>
        <dbReference type="ChEBI" id="CHEBI:59789"/>
        <dbReference type="ChEBI" id="CHEBI:82795"/>
        <dbReference type="EC" id="2.1.1.80"/>
    </reaction>
</comment>
<evidence type="ECO:0000259" key="6">
    <source>
        <dbReference type="PROSITE" id="PS50123"/>
    </source>
</evidence>
<dbReference type="EMBL" id="DF977003">
    <property type="protein sequence ID" value="GAQ26164.1"/>
    <property type="molecule type" value="Genomic_DNA"/>
</dbReference>
<organism evidence="7">
    <name type="scientific">Tepidanaerobacter syntrophicus</name>
    <dbReference type="NCBI Taxonomy" id="224999"/>
    <lineage>
        <taxon>Bacteria</taxon>
        <taxon>Bacillati</taxon>
        <taxon>Bacillota</taxon>
        <taxon>Clostridia</taxon>
        <taxon>Thermosediminibacterales</taxon>
        <taxon>Tepidanaerobacteraceae</taxon>
        <taxon>Tepidanaerobacter</taxon>
    </lineage>
</organism>
<dbReference type="Gene3D" id="1.10.155.10">
    <property type="entry name" value="Chemotaxis receptor methyltransferase CheR, N-terminal domain"/>
    <property type="match status" value="1"/>
</dbReference>
<dbReference type="Pfam" id="PF03705">
    <property type="entry name" value="CheR_N"/>
    <property type="match status" value="1"/>
</dbReference>
<dbReference type="SUPFAM" id="SSF53335">
    <property type="entry name" value="S-adenosyl-L-methionine-dependent methyltransferases"/>
    <property type="match status" value="1"/>
</dbReference>
<evidence type="ECO:0000256" key="1">
    <source>
        <dbReference type="ARBA" id="ARBA00001541"/>
    </source>
</evidence>
<dbReference type="EC" id="2.1.1.80" evidence="2"/>
<evidence type="ECO:0000256" key="4">
    <source>
        <dbReference type="ARBA" id="ARBA00022679"/>
    </source>
</evidence>
<dbReference type="GO" id="GO:0008983">
    <property type="term" value="F:protein-glutamate O-methyltransferase activity"/>
    <property type="evidence" value="ECO:0007669"/>
    <property type="project" value="UniProtKB-EC"/>
</dbReference>
<dbReference type="PANTHER" id="PTHR24422">
    <property type="entry name" value="CHEMOTAXIS PROTEIN METHYLTRANSFERASE"/>
    <property type="match status" value="1"/>
</dbReference>
<dbReference type="InterPro" id="IPR050903">
    <property type="entry name" value="Bact_Chemotaxis_MeTrfase"/>
</dbReference>
<dbReference type="PRINTS" id="PR00996">
    <property type="entry name" value="CHERMTFRASE"/>
</dbReference>
<keyword evidence="5" id="KW-0949">S-adenosyl-L-methionine</keyword>
<name>A0A0U9HJQ5_9FIRM</name>
<dbReference type="InterPro" id="IPR029063">
    <property type="entry name" value="SAM-dependent_MTases_sf"/>
</dbReference>
<dbReference type="SMART" id="SM00138">
    <property type="entry name" value="MeTrc"/>
    <property type="match status" value="1"/>
</dbReference>
<dbReference type="STRING" id="224999.GCA_001485475_02203"/>
<gene>
    <name evidence="7" type="ORF">TSYNT_9423</name>
</gene>
<dbReference type="PROSITE" id="PS50123">
    <property type="entry name" value="CHER"/>
    <property type="match status" value="1"/>
</dbReference>
<dbReference type="InterPro" id="IPR022641">
    <property type="entry name" value="CheR_N"/>
</dbReference>
<dbReference type="OrthoDB" id="9816309at2"/>
<evidence type="ECO:0000256" key="2">
    <source>
        <dbReference type="ARBA" id="ARBA00012534"/>
    </source>
</evidence>
<dbReference type="Gene3D" id="3.40.50.150">
    <property type="entry name" value="Vaccinia Virus protein VP39"/>
    <property type="match status" value="1"/>
</dbReference>
<dbReference type="SUPFAM" id="SSF47757">
    <property type="entry name" value="Chemotaxis receptor methyltransferase CheR, N-terminal domain"/>
    <property type="match status" value="1"/>
</dbReference>
<keyword evidence="3 7" id="KW-0489">Methyltransferase</keyword>